<dbReference type="Proteomes" id="UP000266340">
    <property type="component" value="Unassembled WGS sequence"/>
</dbReference>
<comment type="subcellular location">
    <subcellularLocation>
        <location evidence="1">Cell membrane</location>
        <topology evidence="1">Multi-pass membrane protein</topology>
    </subcellularLocation>
</comment>
<dbReference type="PROSITE" id="PS51012">
    <property type="entry name" value="ABC_TM2"/>
    <property type="match status" value="1"/>
</dbReference>
<evidence type="ECO:0000259" key="9">
    <source>
        <dbReference type="PROSITE" id="PS51012"/>
    </source>
</evidence>
<feature type="domain" description="ABC transmembrane type-2" evidence="9">
    <location>
        <begin position="110"/>
        <end position="339"/>
    </location>
</feature>
<dbReference type="AlphaFoldDB" id="A0A398CUL4"/>
<feature type="transmembrane region" description="Helical" evidence="8">
    <location>
        <begin position="192"/>
        <end position="215"/>
    </location>
</feature>
<evidence type="ECO:0000256" key="8">
    <source>
        <dbReference type="SAM" id="Phobius"/>
    </source>
</evidence>
<proteinExistence type="inferred from homology"/>
<keyword evidence="5 8" id="KW-0812">Transmembrane</keyword>
<comment type="similarity">
    <text evidence="2">Belongs to the ABC-2 integral membrane protein family.</text>
</comment>
<feature type="transmembrane region" description="Helical" evidence="8">
    <location>
        <begin position="258"/>
        <end position="278"/>
    </location>
</feature>
<feature type="transmembrane region" description="Helical" evidence="8">
    <location>
        <begin position="314"/>
        <end position="336"/>
    </location>
</feature>
<gene>
    <name evidence="10" type="ORF">D3H35_06985</name>
</gene>
<keyword evidence="11" id="KW-1185">Reference proteome</keyword>
<dbReference type="GO" id="GO:0005886">
    <property type="term" value="C:plasma membrane"/>
    <property type="evidence" value="ECO:0007669"/>
    <property type="project" value="UniProtKB-SubCell"/>
</dbReference>
<dbReference type="InterPro" id="IPR047817">
    <property type="entry name" value="ABC2_TM_bact-type"/>
</dbReference>
<feature type="transmembrane region" description="Helical" evidence="8">
    <location>
        <begin position="148"/>
        <end position="171"/>
    </location>
</feature>
<dbReference type="Pfam" id="PF12698">
    <property type="entry name" value="ABC2_membrane_3"/>
    <property type="match status" value="1"/>
</dbReference>
<dbReference type="EMBL" id="QXJM01000027">
    <property type="protein sequence ID" value="RIE04338.1"/>
    <property type="molecule type" value="Genomic_DNA"/>
</dbReference>
<dbReference type="GO" id="GO:0140359">
    <property type="term" value="F:ABC-type transporter activity"/>
    <property type="evidence" value="ECO:0007669"/>
    <property type="project" value="InterPro"/>
</dbReference>
<keyword evidence="3" id="KW-0813">Transport</keyword>
<comment type="caution">
    <text evidence="10">The sequence shown here is derived from an EMBL/GenBank/DDBJ whole genome shotgun (WGS) entry which is preliminary data.</text>
</comment>
<dbReference type="PANTHER" id="PTHR30294">
    <property type="entry name" value="MEMBRANE COMPONENT OF ABC TRANSPORTER YHHJ-RELATED"/>
    <property type="match status" value="1"/>
</dbReference>
<evidence type="ECO:0000313" key="11">
    <source>
        <dbReference type="Proteomes" id="UP000266340"/>
    </source>
</evidence>
<accession>A0A398CUL4</accession>
<evidence type="ECO:0000256" key="4">
    <source>
        <dbReference type="ARBA" id="ARBA00022475"/>
    </source>
</evidence>
<feature type="transmembrane region" description="Helical" evidence="8">
    <location>
        <begin position="21"/>
        <end position="39"/>
    </location>
</feature>
<dbReference type="OrthoDB" id="9776218at2"/>
<evidence type="ECO:0000256" key="7">
    <source>
        <dbReference type="ARBA" id="ARBA00023136"/>
    </source>
</evidence>
<name>A0A398CUL4_9BACL</name>
<dbReference type="RefSeq" id="WP_119148379.1">
    <property type="nucleotide sequence ID" value="NZ_JBHSOV010000042.1"/>
</dbReference>
<dbReference type="InterPro" id="IPR051449">
    <property type="entry name" value="ABC-2_transporter_component"/>
</dbReference>
<sequence>MRIRSLTVRIVRQFIRDKRTLALIMLAPLLVLTLMKFVFEGQAADPRIGAVNVPAAALAVLEQTNADVTAYPDKDAALSDMKAGTLDAIVSFNGLRPEMTLEGSSPTKNRNAVAAIQASLRAVLESGSSEQPVISYLHGSGDMDIFDYYGSVLVGFFSFFFVFLIAGVSFLRERTTGTLQRLLATPLRRWEIVVGYLLGFGLFTLVQATLIAWYSTSVLGIALEGSLFLVLFMNLLLAVTALTLGTLLSAYAQNEFQMFQFIPLIVVPQIFFCGLIELDSLPQWLQAVGKILPLYYGADAMRGIMLRGDGWSDIGVDAAMLVGFSLLFAMLNVLALRKHRRL</sequence>
<dbReference type="PANTHER" id="PTHR30294:SF38">
    <property type="entry name" value="TRANSPORT PERMEASE PROTEIN"/>
    <property type="match status" value="1"/>
</dbReference>
<protein>
    <submittedName>
        <fullName evidence="10">ABC transporter permease</fullName>
    </submittedName>
</protein>
<keyword evidence="7 8" id="KW-0472">Membrane</keyword>
<evidence type="ECO:0000256" key="1">
    <source>
        <dbReference type="ARBA" id="ARBA00004651"/>
    </source>
</evidence>
<evidence type="ECO:0000256" key="2">
    <source>
        <dbReference type="ARBA" id="ARBA00007783"/>
    </source>
</evidence>
<feature type="transmembrane region" description="Helical" evidence="8">
    <location>
        <begin position="227"/>
        <end position="251"/>
    </location>
</feature>
<evidence type="ECO:0000313" key="10">
    <source>
        <dbReference type="EMBL" id="RIE04338.1"/>
    </source>
</evidence>
<evidence type="ECO:0000256" key="6">
    <source>
        <dbReference type="ARBA" id="ARBA00022989"/>
    </source>
</evidence>
<keyword evidence="4" id="KW-1003">Cell membrane</keyword>
<keyword evidence="6 8" id="KW-1133">Transmembrane helix</keyword>
<organism evidence="10 11">
    <name type="scientific">Cohnella faecalis</name>
    <dbReference type="NCBI Taxonomy" id="2315694"/>
    <lineage>
        <taxon>Bacteria</taxon>
        <taxon>Bacillati</taxon>
        <taxon>Bacillota</taxon>
        <taxon>Bacilli</taxon>
        <taxon>Bacillales</taxon>
        <taxon>Paenibacillaceae</taxon>
        <taxon>Cohnella</taxon>
    </lineage>
</organism>
<dbReference type="InterPro" id="IPR013525">
    <property type="entry name" value="ABC2_TM"/>
</dbReference>
<reference evidence="10 11" key="1">
    <citation type="submission" date="2018-09" db="EMBL/GenBank/DDBJ databases">
        <title>Cohnella cavernae sp. nov., isolated from a karst cave.</title>
        <authorList>
            <person name="Zhu H."/>
        </authorList>
    </citation>
    <scope>NUCLEOTIDE SEQUENCE [LARGE SCALE GENOMIC DNA]</scope>
    <source>
        <strain evidence="10 11">K2E09-144</strain>
    </source>
</reference>
<evidence type="ECO:0000256" key="3">
    <source>
        <dbReference type="ARBA" id="ARBA00022448"/>
    </source>
</evidence>
<evidence type="ECO:0000256" key="5">
    <source>
        <dbReference type="ARBA" id="ARBA00022692"/>
    </source>
</evidence>